<dbReference type="GO" id="GO:0008311">
    <property type="term" value="F:double-stranded DNA 3'-5' DNA exonuclease activity"/>
    <property type="evidence" value="ECO:0007669"/>
    <property type="project" value="InterPro"/>
</dbReference>
<evidence type="ECO:0000256" key="6">
    <source>
        <dbReference type="PIRSR" id="PIRSR604808-2"/>
    </source>
</evidence>
<dbReference type="SUPFAM" id="SSF56219">
    <property type="entry name" value="DNase I-like"/>
    <property type="match status" value="1"/>
</dbReference>
<evidence type="ECO:0000256" key="1">
    <source>
        <dbReference type="ARBA" id="ARBA00007092"/>
    </source>
</evidence>
<dbReference type="InterPro" id="IPR005135">
    <property type="entry name" value="Endo/exonuclease/phosphatase"/>
</dbReference>
<evidence type="ECO:0000259" key="8">
    <source>
        <dbReference type="Pfam" id="PF03372"/>
    </source>
</evidence>
<protein>
    <submittedName>
        <fullName evidence="9">Exodeoxyribonuclease-3</fullName>
    </submittedName>
</protein>
<feature type="active site" description="Proton donor/acceptor" evidence="5">
    <location>
        <position position="180"/>
    </location>
</feature>
<keyword evidence="6" id="KW-0464">Manganese</keyword>
<dbReference type="GO" id="GO:0006281">
    <property type="term" value="P:DNA repair"/>
    <property type="evidence" value="ECO:0007669"/>
    <property type="project" value="InterPro"/>
</dbReference>
<comment type="similarity">
    <text evidence="1">Belongs to the DNA repair enzymes AP/ExoA family.</text>
</comment>
<feature type="binding site" evidence="6">
    <location>
        <position position="180"/>
    </location>
    <ligand>
        <name>Mg(2+)</name>
        <dbReference type="ChEBI" id="CHEBI:18420"/>
        <label>1</label>
    </ligand>
</feature>
<feature type="binding site" evidence="6">
    <location>
        <position position="284"/>
    </location>
    <ligand>
        <name>Mg(2+)</name>
        <dbReference type="ChEBI" id="CHEBI:18420"/>
        <label>1</label>
    </ligand>
</feature>
<feature type="binding site" evidence="6">
    <location>
        <position position="182"/>
    </location>
    <ligand>
        <name>Mg(2+)</name>
        <dbReference type="ChEBI" id="CHEBI:18420"/>
        <label>1</label>
    </ligand>
</feature>
<keyword evidence="4 6" id="KW-0460">Magnesium</keyword>
<evidence type="ECO:0000313" key="9">
    <source>
        <dbReference type="EMBL" id="SDQ34289.1"/>
    </source>
</evidence>
<feature type="site" description="Important for catalytic activity" evidence="7">
    <location>
        <position position="254"/>
    </location>
</feature>
<feature type="binding site" evidence="6">
    <location>
        <position position="283"/>
    </location>
    <ligand>
        <name>Mg(2+)</name>
        <dbReference type="ChEBI" id="CHEBI:18420"/>
        <label>1</label>
    </ligand>
</feature>
<evidence type="ECO:0000313" key="10">
    <source>
        <dbReference type="Proteomes" id="UP000181917"/>
    </source>
</evidence>
<evidence type="ECO:0000256" key="2">
    <source>
        <dbReference type="ARBA" id="ARBA00022723"/>
    </source>
</evidence>
<feature type="site" description="Transition state stabilizer" evidence="7">
    <location>
        <position position="182"/>
    </location>
</feature>
<dbReference type="InterPro" id="IPR004808">
    <property type="entry name" value="AP_endonuc_1"/>
</dbReference>
<feature type="active site" description="Proton acceptor" evidence="5">
    <location>
        <position position="284"/>
    </location>
</feature>
<feature type="binding site" evidence="6">
    <location>
        <position position="33"/>
    </location>
    <ligand>
        <name>Mg(2+)</name>
        <dbReference type="ChEBI" id="CHEBI:18420"/>
        <label>1</label>
    </ligand>
</feature>
<dbReference type="InterPro" id="IPR036691">
    <property type="entry name" value="Endo/exonu/phosph_ase_sf"/>
</dbReference>
<evidence type="ECO:0000256" key="5">
    <source>
        <dbReference type="PIRSR" id="PIRSR604808-1"/>
    </source>
</evidence>
<dbReference type="NCBIfam" id="TIGR00633">
    <property type="entry name" value="xth"/>
    <property type="match status" value="1"/>
</dbReference>
<keyword evidence="2 6" id="KW-0479">Metal-binding</keyword>
<accession>A0A1H1A3T3</accession>
<gene>
    <name evidence="9" type="ORF">SAMN04489742_0731</name>
</gene>
<name>A0A1H1A3T3_9MICC</name>
<dbReference type="Gene3D" id="3.60.10.10">
    <property type="entry name" value="Endonuclease/exonuclease/phosphatase"/>
    <property type="match status" value="1"/>
</dbReference>
<keyword evidence="10" id="KW-1185">Reference proteome</keyword>
<dbReference type="CDD" id="cd10281">
    <property type="entry name" value="Nape_like_AP-endo"/>
    <property type="match status" value="1"/>
</dbReference>
<sequence length="293" mass="32385">MSLASEGIVQESGTAAGGAGIAVRQKLRIATVNVNGIRAAYKRGMEAWLAERDVDILCLQEVRAPDAIVRELLGDGWHILHAEAEAKGRAGVAIASRTAPVATRDHIGDDYFVTSGRWVEADFEIPSDGGTKTLTVVSAYVHSGQVDSPKQVDKYRFLDVMGNRLTELKTTKDYALVVGDLNVGHTTLDIKNWKGNVKKSGFLPEERAYFDRFFGDEHGWRDVHRSLAGEVAGPYTWWSWRGQAFDNDAGWRIDYHMATPELAAVASDAVVDRAETYDARFSDHAPLVVDYRF</sequence>
<evidence type="ECO:0000256" key="7">
    <source>
        <dbReference type="PIRSR" id="PIRSR604808-3"/>
    </source>
</evidence>
<dbReference type="AlphaFoldDB" id="A0A1H1A3T3"/>
<keyword evidence="3" id="KW-0378">Hydrolase</keyword>
<feature type="binding site" evidence="6">
    <location>
        <position position="61"/>
    </location>
    <ligand>
        <name>Mg(2+)</name>
        <dbReference type="ChEBI" id="CHEBI:18420"/>
        <label>1</label>
    </ligand>
</feature>
<dbReference type="GO" id="GO:0046872">
    <property type="term" value="F:metal ion binding"/>
    <property type="evidence" value="ECO:0007669"/>
    <property type="project" value="UniProtKB-KW"/>
</dbReference>
<dbReference type="Pfam" id="PF03372">
    <property type="entry name" value="Exo_endo_phos"/>
    <property type="match status" value="1"/>
</dbReference>
<feature type="domain" description="Endonuclease/exonuclease/phosphatase" evidence="8">
    <location>
        <begin position="30"/>
        <end position="284"/>
    </location>
</feature>
<dbReference type="PANTHER" id="PTHR43250:SF2">
    <property type="entry name" value="EXODEOXYRIBONUCLEASE III"/>
    <property type="match status" value="1"/>
</dbReference>
<dbReference type="InterPro" id="IPR037493">
    <property type="entry name" value="ExoIII-like"/>
</dbReference>
<feature type="site" description="Interaction with DNA substrate" evidence="7">
    <location>
        <position position="284"/>
    </location>
</feature>
<proteinExistence type="inferred from homology"/>
<organism evidence="9 10">
    <name type="scientific">Crystallibacter crystallopoietes</name>
    <dbReference type="NCBI Taxonomy" id="37928"/>
    <lineage>
        <taxon>Bacteria</taxon>
        <taxon>Bacillati</taxon>
        <taxon>Actinomycetota</taxon>
        <taxon>Actinomycetes</taxon>
        <taxon>Micrococcales</taxon>
        <taxon>Micrococcaceae</taxon>
        <taxon>Crystallibacter</taxon>
    </lineage>
</organism>
<dbReference type="Proteomes" id="UP000181917">
    <property type="component" value="Unassembled WGS sequence"/>
</dbReference>
<reference evidence="9 10" key="1">
    <citation type="submission" date="2016-10" db="EMBL/GenBank/DDBJ databases">
        <authorList>
            <person name="de Groot N.N."/>
        </authorList>
    </citation>
    <scope>NUCLEOTIDE SEQUENCE [LARGE SCALE GENOMIC DNA]</scope>
    <source>
        <strain evidence="9 10">DSM 20117</strain>
    </source>
</reference>
<dbReference type="STRING" id="37928.SAMN04489742_0731"/>
<evidence type="ECO:0000256" key="3">
    <source>
        <dbReference type="ARBA" id="ARBA00022801"/>
    </source>
</evidence>
<comment type="cofactor">
    <cofactor evidence="6">
        <name>Mg(2+)</name>
        <dbReference type="ChEBI" id="CHEBI:18420"/>
    </cofactor>
    <cofactor evidence="6">
        <name>Mn(2+)</name>
        <dbReference type="ChEBI" id="CHEBI:29035"/>
    </cofactor>
    <text evidence="6">Probably binds two magnesium or manganese ions per subunit.</text>
</comment>
<dbReference type="PROSITE" id="PS51435">
    <property type="entry name" value="AP_NUCLEASE_F1_4"/>
    <property type="match status" value="1"/>
</dbReference>
<feature type="active site" evidence="5">
    <location>
        <position position="140"/>
    </location>
</feature>
<evidence type="ECO:0000256" key="4">
    <source>
        <dbReference type="ARBA" id="ARBA00022842"/>
    </source>
</evidence>
<dbReference type="PANTHER" id="PTHR43250">
    <property type="entry name" value="EXODEOXYRIBONUCLEASE III"/>
    <property type="match status" value="1"/>
</dbReference>
<dbReference type="EMBL" id="FNKH01000002">
    <property type="protein sequence ID" value="SDQ34289.1"/>
    <property type="molecule type" value="Genomic_DNA"/>
</dbReference>